<organism evidence="2 3">
    <name type="scientific">Burkholderia pseudomultivorans</name>
    <dbReference type="NCBI Taxonomy" id="1207504"/>
    <lineage>
        <taxon>Bacteria</taxon>
        <taxon>Pseudomonadati</taxon>
        <taxon>Pseudomonadota</taxon>
        <taxon>Betaproteobacteria</taxon>
        <taxon>Burkholderiales</taxon>
        <taxon>Burkholderiaceae</taxon>
        <taxon>Burkholderia</taxon>
        <taxon>Burkholderia cepacia complex</taxon>
    </lineage>
</organism>
<evidence type="ECO:0000313" key="2">
    <source>
        <dbReference type="EMBL" id="KWF70803.1"/>
    </source>
</evidence>
<name>A0A132F713_9BURK</name>
<comment type="caution">
    <text evidence="2">The sequence shown here is derived from an EMBL/GenBank/DDBJ whole genome shotgun (WGS) entry which is preliminary data.</text>
</comment>
<evidence type="ECO:0000313" key="3">
    <source>
        <dbReference type="Proteomes" id="UP000061512"/>
    </source>
</evidence>
<accession>A0A132F713</accession>
<feature type="region of interest" description="Disordered" evidence="1">
    <location>
        <begin position="1"/>
        <end position="51"/>
    </location>
</feature>
<dbReference type="Proteomes" id="UP000061512">
    <property type="component" value="Unassembled WGS sequence"/>
</dbReference>
<sequence>MTDTNTGVCKAPTRARQQARKRTRRGTRRIDPPIIRTRPGAACEADGPNPAARPVFRRCARGC</sequence>
<feature type="compositionally biased region" description="Basic residues" evidence="1">
    <location>
        <begin position="17"/>
        <end position="27"/>
    </location>
</feature>
<dbReference type="EMBL" id="LPJX01000012">
    <property type="protein sequence ID" value="KWF70803.1"/>
    <property type="molecule type" value="Genomic_DNA"/>
</dbReference>
<protein>
    <submittedName>
        <fullName evidence="2">Uncharacterized protein</fullName>
    </submittedName>
</protein>
<reference evidence="2 3" key="1">
    <citation type="submission" date="2015-11" db="EMBL/GenBank/DDBJ databases">
        <title>Expanding the genomic diversity of Burkholderia species for the development of highly accurate diagnostics.</title>
        <authorList>
            <person name="Sahl J."/>
            <person name="Keim P."/>
            <person name="Wagner D."/>
        </authorList>
    </citation>
    <scope>NUCLEOTIDE SEQUENCE [LARGE SCALE GENOMIC DNA]</scope>
    <source>
        <strain evidence="2 3">MSMB574WGS</strain>
    </source>
</reference>
<proteinExistence type="predicted"/>
<evidence type="ECO:0000256" key="1">
    <source>
        <dbReference type="SAM" id="MobiDB-lite"/>
    </source>
</evidence>
<gene>
    <name evidence="2" type="ORF">WT57_09990</name>
</gene>
<dbReference type="AlphaFoldDB" id="A0A132F713"/>